<evidence type="ECO:0000256" key="4">
    <source>
        <dbReference type="RuleBase" id="RU363099"/>
    </source>
</evidence>
<evidence type="ECO:0000313" key="7">
    <source>
        <dbReference type="Proteomes" id="UP000238479"/>
    </source>
</evidence>
<feature type="compositionally biased region" description="Polar residues" evidence="5">
    <location>
        <begin position="67"/>
        <end position="82"/>
    </location>
</feature>
<gene>
    <name evidence="6" type="ORF">RchiOBHm_Chr6g0244601</name>
</gene>
<evidence type="ECO:0000256" key="3">
    <source>
        <dbReference type="ARBA" id="ARBA00022525"/>
    </source>
</evidence>
<feature type="signal peptide" evidence="4">
    <location>
        <begin position="1"/>
        <end position="25"/>
    </location>
</feature>
<comment type="subcellular location">
    <subcellularLocation>
        <location evidence="4">Secreted</location>
        <location evidence="4">Extracellular space</location>
        <location evidence="4">Apoplast</location>
    </subcellularLocation>
</comment>
<dbReference type="InterPro" id="IPR044859">
    <property type="entry name" value="Allene_oxi_cyc_Dirigent"/>
</dbReference>
<comment type="caution">
    <text evidence="6">The sequence shown here is derived from an EMBL/GenBank/DDBJ whole genome shotgun (WGS) entry which is preliminary data.</text>
</comment>
<feature type="chain" id="PRO_5015020340" description="Dirigent protein" evidence="4">
    <location>
        <begin position="26"/>
        <end position="192"/>
    </location>
</feature>
<protein>
    <recommendedName>
        <fullName evidence="4">Dirigent protein</fullName>
    </recommendedName>
</protein>
<dbReference type="Pfam" id="PF03018">
    <property type="entry name" value="Dirigent"/>
    <property type="match status" value="1"/>
</dbReference>
<feature type="region of interest" description="Disordered" evidence="5">
    <location>
        <begin position="66"/>
        <end position="90"/>
    </location>
</feature>
<dbReference type="Proteomes" id="UP000238479">
    <property type="component" value="Chromosome 6"/>
</dbReference>
<keyword evidence="4" id="KW-0732">Signal</keyword>
<dbReference type="PANTHER" id="PTHR21495">
    <property type="entry name" value="NUCLEOPORIN-RELATED"/>
    <property type="match status" value="1"/>
</dbReference>
<comment type="similarity">
    <text evidence="1 4">Belongs to the plant dirigent protein family.</text>
</comment>
<name>A0A2P6PJ13_ROSCH</name>
<evidence type="ECO:0000313" key="6">
    <source>
        <dbReference type="EMBL" id="PRQ21923.1"/>
    </source>
</evidence>
<reference evidence="6 7" key="1">
    <citation type="journal article" date="2018" name="Nat. Genet.">
        <title>The Rosa genome provides new insights in the design of modern roses.</title>
        <authorList>
            <person name="Bendahmane M."/>
        </authorList>
    </citation>
    <scope>NUCLEOTIDE SEQUENCE [LARGE SCALE GENOMIC DNA]</scope>
    <source>
        <strain evidence="7">cv. Old Blush</strain>
    </source>
</reference>
<proteinExistence type="inferred from homology"/>
<evidence type="ECO:0000256" key="2">
    <source>
        <dbReference type="ARBA" id="ARBA00011738"/>
    </source>
</evidence>
<keyword evidence="4" id="KW-0052">Apoplast</keyword>
<comment type="function">
    <text evidence="4">Dirigent proteins impart stereoselectivity on the phenoxy radical-coupling reaction, yielding optically active lignans from two molecules of coniferyl alcohol in the biosynthesis of lignans, flavonolignans, and alkaloids and thus plays a central role in plant secondary metabolism.</text>
</comment>
<dbReference type="Gene3D" id="2.40.480.10">
    <property type="entry name" value="Allene oxide cyclase-like"/>
    <property type="match status" value="1"/>
</dbReference>
<keyword evidence="7" id="KW-1185">Reference proteome</keyword>
<dbReference type="OMA" id="HFYYFDI"/>
<accession>A0A2P6PJ13</accession>
<dbReference type="STRING" id="74649.A0A2P6PJ13"/>
<dbReference type="Gramene" id="PRQ21923">
    <property type="protein sequence ID" value="PRQ21923"/>
    <property type="gene ID" value="RchiOBHm_Chr6g0244601"/>
</dbReference>
<dbReference type="AlphaFoldDB" id="A0A2P6PJ13"/>
<dbReference type="InterPro" id="IPR004265">
    <property type="entry name" value="Dirigent"/>
</dbReference>
<evidence type="ECO:0000256" key="5">
    <source>
        <dbReference type="SAM" id="MobiDB-lite"/>
    </source>
</evidence>
<organism evidence="6 7">
    <name type="scientific">Rosa chinensis</name>
    <name type="common">China rose</name>
    <dbReference type="NCBI Taxonomy" id="74649"/>
    <lineage>
        <taxon>Eukaryota</taxon>
        <taxon>Viridiplantae</taxon>
        <taxon>Streptophyta</taxon>
        <taxon>Embryophyta</taxon>
        <taxon>Tracheophyta</taxon>
        <taxon>Spermatophyta</taxon>
        <taxon>Magnoliopsida</taxon>
        <taxon>eudicotyledons</taxon>
        <taxon>Gunneridae</taxon>
        <taxon>Pentapetalae</taxon>
        <taxon>rosids</taxon>
        <taxon>fabids</taxon>
        <taxon>Rosales</taxon>
        <taxon>Rosaceae</taxon>
        <taxon>Rosoideae</taxon>
        <taxon>Rosoideae incertae sedis</taxon>
        <taxon>Rosa</taxon>
    </lineage>
</organism>
<dbReference type="GO" id="GO:0048046">
    <property type="term" value="C:apoplast"/>
    <property type="evidence" value="ECO:0007669"/>
    <property type="project" value="UniProtKB-SubCell"/>
</dbReference>
<sequence length="192" mass="21289">MKCSALVLGLLALLLLAMATKPAHCKYYSKTIPNIHRKEKVTHLHFYYFDILSGTKPSAVEIARPSLTRNDTSPTPFGSLTATDDPLREGPETNSTVIGNARGIYLSASQYASQMTLMMYKDFGFTAGKFKGSSFGVFSRNPIWETTPREVAVVGGRGKFRLARGFAKLRTHYLNVSNGDAVVEYRVTLIHY</sequence>
<keyword evidence="3 4" id="KW-0964">Secreted</keyword>
<dbReference type="EMBL" id="PDCK01000044">
    <property type="protein sequence ID" value="PRQ21923.1"/>
    <property type="molecule type" value="Genomic_DNA"/>
</dbReference>
<evidence type="ECO:0000256" key="1">
    <source>
        <dbReference type="ARBA" id="ARBA00010746"/>
    </source>
</evidence>
<comment type="subunit">
    <text evidence="2 4">Homodimer.</text>
</comment>
<dbReference type="GO" id="GO:0009699">
    <property type="term" value="P:phenylpropanoid biosynthetic process"/>
    <property type="evidence" value="ECO:0007669"/>
    <property type="project" value="UniProtKB-ARBA"/>
</dbReference>